<evidence type="ECO:0000313" key="17">
    <source>
        <dbReference type="Proteomes" id="UP000065822"/>
    </source>
</evidence>
<evidence type="ECO:0000256" key="4">
    <source>
        <dbReference type="ARBA" id="ARBA00006206"/>
    </source>
</evidence>
<organism evidence="16 18">
    <name type="scientific">Capnocytophaga haemolytica</name>
    <dbReference type="NCBI Taxonomy" id="45243"/>
    <lineage>
        <taxon>Bacteria</taxon>
        <taxon>Pseudomonadati</taxon>
        <taxon>Bacteroidota</taxon>
        <taxon>Flavobacteriia</taxon>
        <taxon>Flavobacteriales</taxon>
        <taxon>Flavobacteriaceae</taxon>
        <taxon>Capnocytophaga</taxon>
    </lineage>
</organism>
<keyword evidence="17" id="KW-1185">Reference proteome</keyword>
<gene>
    <name evidence="16" type="primary">mro_1</name>
    <name evidence="15" type="ORF">AXF12_05085</name>
    <name evidence="16" type="ORF">SAMEA44541418_00710</name>
</gene>
<evidence type="ECO:0000256" key="12">
    <source>
        <dbReference type="PIRSR" id="PIRSR005096-1"/>
    </source>
</evidence>
<comment type="catalytic activity">
    <reaction evidence="1 11">
        <text>alpha-D-glucose = beta-D-glucose</text>
        <dbReference type="Rhea" id="RHEA:10264"/>
        <dbReference type="ChEBI" id="CHEBI:15903"/>
        <dbReference type="ChEBI" id="CHEBI:17925"/>
        <dbReference type="EC" id="5.1.3.3"/>
    </reaction>
</comment>
<dbReference type="KEGG" id="chg:AXF12_05085"/>
<dbReference type="PROSITE" id="PS00545">
    <property type="entry name" value="ALDOSE_1_EPIMERASE"/>
    <property type="match status" value="1"/>
</dbReference>
<evidence type="ECO:0000256" key="14">
    <source>
        <dbReference type="PIRSR" id="PIRSR005096-3"/>
    </source>
</evidence>
<evidence type="ECO:0000256" key="7">
    <source>
        <dbReference type="ARBA" id="ARBA00014165"/>
    </source>
</evidence>
<dbReference type="EMBL" id="LT906449">
    <property type="protein sequence ID" value="SNV06240.1"/>
    <property type="molecule type" value="Genomic_DNA"/>
</dbReference>
<dbReference type="InterPro" id="IPR018052">
    <property type="entry name" value="Ald1_epimerase_CS"/>
</dbReference>
<dbReference type="AlphaFoldDB" id="A0AAX2GYB5"/>
<comment type="subunit">
    <text evidence="5">Monomer.</text>
</comment>
<dbReference type="Gene3D" id="2.70.98.10">
    <property type="match status" value="1"/>
</dbReference>
<evidence type="ECO:0000256" key="1">
    <source>
        <dbReference type="ARBA" id="ARBA00001614"/>
    </source>
</evidence>
<evidence type="ECO:0000313" key="16">
    <source>
        <dbReference type="EMBL" id="SNV06240.1"/>
    </source>
</evidence>
<evidence type="ECO:0000256" key="5">
    <source>
        <dbReference type="ARBA" id="ARBA00011245"/>
    </source>
</evidence>
<protein>
    <recommendedName>
        <fullName evidence="7 11">Aldose 1-epimerase</fullName>
        <ecNumber evidence="6 11">5.1.3.3</ecNumber>
    </recommendedName>
</protein>
<dbReference type="Proteomes" id="UP000215539">
    <property type="component" value="Chromosome 1"/>
</dbReference>
<dbReference type="NCBIfam" id="NF008277">
    <property type="entry name" value="PRK11055.1"/>
    <property type="match status" value="1"/>
</dbReference>
<evidence type="ECO:0000256" key="3">
    <source>
        <dbReference type="ARBA" id="ARBA00005028"/>
    </source>
</evidence>
<dbReference type="RefSeq" id="WP_066428898.1">
    <property type="nucleotide sequence ID" value="NZ_CP014227.1"/>
</dbReference>
<keyword evidence="8" id="KW-0106">Calcium</keyword>
<reference evidence="15 17" key="1">
    <citation type="submission" date="2016-02" db="EMBL/GenBank/DDBJ databases">
        <authorList>
            <person name="Holder M.E."/>
            <person name="Ajami N.J."/>
            <person name="Petrosino J.F."/>
        </authorList>
    </citation>
    <scope>NUCLEOTIDE SEQUENCE [LARGE SCALE GENOMIC DNA]</scope>
    <source>
        <strain evidence="15 17">CCUG 32990</strain>
    </source>
</reference>
<evidence type="ECO:0000313" key="15">
    <source>
        <dbReference type="EMBL" id="AMD84945.1"/>
    </source>
</evidence>
<comment type="cofactor">
    <cofactor evidence="2">
        <name>Ca(2+)</name>
        <dbReference type="ChEBI" id="CHEBI:29108"/>
    </cofactor>
</comment>
<dbReference type="CDD" id="cd09019">
    <property type="entry name" value="galactose_mutarotase_like"/>
    <property type="match status" value="1"/>
</dbReference>
<dbReference type="GO" id="GO:0006006">
    <property type="term" value="P:glucose metabolic process"/>
    <property type="evidence" value="ECO:0007669"/>
    <property type="project" value="TreeGrafter"/>
</dbReference>
<dbReference type="PANTHER" id="PTHR10091">
    <property type="entry name" value="ALDOSE-1-EPIMERASE"/>
    <property type="match status" value="1"/>
</dbReference>
<evidence type="ECO:0000256" key="2">
    <source>
        <dbReference type="ARBA" id="ARBA00001913"/>
    </source>
</evidence>
<dbReference type="InterPro" id="IPR014718">
    <property type="entry name" value="GH-type_carb-bd"/>
</dbReference>
<dbReference type="SUPFAM" id="SSF74650">
    <property type="entry name" value="Galactose mutarotase-like"/>
    <property type="match status" value="1"/>
</dbReference>
<dbReference type="Pfam" id="PF01263">
    <property type="entry name" value="Aldose_epim"/>
    <property type="match status" value="1"/>
</dbReference>
<comment type="pathway">
    <text evidence="3 11">Carbohydrate metabolism; hexose metabolism.</text>
</comment>
<dbReference type="Proteomes" id="UP000065822">
    <property type="component" value="Chromosome"/>
</dbReference>
<evidence type="ECO:0000256" key="10">
    <source>
        <dbReference type="ARBA" id="ARBA00023277"/>
    </source>
</evidence>
<evidence type="ECO:0000256" key="11">
    <source>
        <dbReference type="PIRNR" id="PIRNR005096"/>
    </source>
</evidence>
<dbReference type="EMBL" id="CP014227">
    <property type="protein sequence ID" value="AMD84945.1"/>
    <property type="molecule type" value="Genomic_DNA"/>
</dbReference>
<sequence length="357" mass="38995">MKVNITKSLFGEYLGQTVYEYTLHSEQGITVKVLNLGGIITEIDVKDKHGIVKNVVLGYNRLEDYIGNGAYAGALVGRTAGRIAGAQFTIDGTTYHLAKNNGENAIHGGVEGLTAKVFAVKELPHGIELTYTSPDGEEGYPAKVDFKVQYTLTAENTLCLTYEAIADKKTYLNLTNHSYFNLAGDLETNGDTQVLTIDADRLCELREGLIPTGKLLEVAGTTFDLRAGKVIADGIAEGHPQFEITRAYDHPFVLNRSGLGGTPQLSLYSPHSGIELKVFTTQRVAVVYTGNFLDEVLPFDRTVSGAKHTKNARFLGVAIEMQDFPNGINEPAFDVQPLEKGAIYKQQTLLQFDVKTK</sequence>
<keyword evidence="9 11" id="KW-0413">Isomerase</keyword>
<keyword evidence="10 11" id="KW-0119">Carbohydrate metabolism</keyword>
<proteinExistence type="inferred from homology"/>
<dbReference type="InterPro" id="IPR008183">
    <property type="entry name" value="Aldose_1/G6P_1-epimerase"/>
</dbReference>
<name>A0AAX2GYB5_9FLAO</name>
<reference evidence="16 18" key="2">
    <citation type="submission" date="2017-06" db="EMBL/GenBank/DDBJ databases">
        <authorList>
            <consortium name="Pathogen Informatics"/>
        </authorList>
    </citation>
    <scope>NUCLEOTIDE SEQUENCE [LARGE SCALE GENOMIC DNA]</scope>
    <source>
        <strain evidence="16 18">NCTC12947</strain>
    </source>
</reference>
<feature type="binding site" evidence="14">
    <location>
        <begin position="177"/>
        <end position="179"/>
    </location>
    <ligand>
        <name>beta-D-galactose</name>
        <dbReference type="ChEBI" id="CHEBI:27667"/>
    </ligand>
</feature>
<feature type="binding site" evidence="13">
    <location>
        <position position="249"/>
    </location>
    <ligand>
        <name>beta-D-galactose</name>
        <dbReference type="ChEBI" id="CHEBI:27667"/>
    </ligand>
</feature>
<dbReference type="GO" id="GO:0033499">
    <property type="term" value="P:galactose catabolic process via UDP-galactose, Leloir pathway"/>
    <property type="evidence" value="ECO:0007669"/>
    <property type="project" value="TreeGrafter"/>
</dbReference>
<dbReference type="GO" id="GO:0004034">
    <property type="term" value="F:aldose 1-epimerase activity"/>
    <property type="evidence" value="ECO:0007669"/>
    <property type="project" value="UniProtKB-EC"/>
</dbReference>
<evidence type="ECO:0000256" key="9">
    <source>
        <dbReference type="ARBA" id="ARBA00023235"/>
    </source>
</evidence>
<dbReference type="EC" id="5.1.3.3" evidence="6 11"/>
<evidence type="ECO:0000256" key="13">
    <source>
        <dbReference type="PIRSR" id="PIRSR005096-2"/>
    </source>
</evidence>
<dbReference type="InterPro" id="IPR015443">
    <property type="entry name" value="Aldose_1-epimerase"/>
</dbReference>
<evidence type="ECO:0000313" key="18">
    <source>
        <dbReference type="Proteomes" id="UP000215539"/>
    </source>
</evidence>
<evidence type="ECO:0000256" key="8">
    <source>
        <dbReference type="ARBA" id="ARBA00022837"/>
    </source>
</evidence>
<accession>A0AAX2GYB5</accession>
<feature type="active site" description="Proton donor" evidence="12">
    <location>
        <position position="177"/>
    </location>
</feature>
<evidence type="ECO:0000256" key="6">
    <source>
        <dbReference type="ARBA" id="ARBA00013185"/>
    </source>
</evidence>
<dbReference type="GO" id="GO:0030246">
    <property type="term" value="F:carbohydrate binding"/>
    <property type="evidence" value="ECO:0007669"/>
    <property type="project" value="InterPro"/>
</dbReference>
<dbReference type="PANTHER" id="PTHR10091:SF0">
    <property type="entry name" value="GALACTOSE MUTAROTASE"/>
    <property type="match status" value="1"/>
</dbReference>
<dbReference type="InterPro" id="IPR011013">
    <property type="entry name" value="Gal_mutarotase_sf_dom"/>
</dbReference>
<feature type="active site" description="Proton acceptor" evidence="12">
    <location>
        <position position="320"/>
    </location>
</feature>
<dbReference type="PIRSF" id="PIRSF005096">
    <property type="entry name" value="GALM"/>
    <property type="match status" value="1"/>
</dbReference>
<dbReference type="InterPro" id="IPR047215">
    <property type="entry name" value="Galactose_mutarotase-like"/>
</dbReference>
<dbReference type="GO" id="GO:0005737">
    <property type="term" value="C:cytoplasm"/>
    <property type="evidence" value="ECO:0007669"/>
    <property type="project" value="TreeGrafter"/>
</dbReference>
<comment type="similarity">
    <text evidence="4 11">Belongs to the aldose epimerase family.</text>
</comment>